<comment type="subcellular location">
    <subcellularLocation>
        <location evidence="1">Cytoplasm</location>
    </subcellularLocation>
</comment>
<feature type="domain" description="Poly-beta-hydroxybutyrate polymerase N-terminal" evidence="6">
    <location>
        <begin position="112"/>
        <end position="284"/>
    </location>
</feature>
<dbReference type="SUPFAM" id="SSF53474">
    <property type="entry name" value="alpha/beta-Hydrolases"/>
    <property type="match status" value="1"/>
</dbReference>
<keyword evidence="2" id="KW-0963">Cytoplasm</keyword>
<proteinExistence type="predicted"/>
<comment type="caution">
    <text evidence="7">The sequence shown here is derived from an EMBL/GenBank/DDBJ whole genome shotgun (WGS) entry which is preliminary data.</text>
</comment>
<gene>
    <name evidence="7" type="primary">phaC</name>
    <name evidence="7" type="ORF">DYI23_06190</name>
</gene>
<dbReference type="PANTHER" id="PTHR36837">
    <property type="entry name" value="POLY(3-HYDROXYALKANOATE) POLYMERASE SUBUNIT PHAC"/>
    <property type="match status" value="1"/>
</dbReference>
<keyword evidence="3" id="KW-0808">Transferase</keyword>
<accession>A0A944CCA5</accession>
<reference evidence="7" key="1">
    <citation type="submission" date="2018-08" db="EMBL/GenBank/DDBJ databases">
        <authorList>
            <person name="Jin W."/>
            <person name="Wang H."/>
            <person name="Yang Y."/>
            <person name="Li M."/>
            <person name="Liu J."/>
        </authorList>
    </citation>
    <scope>NUCLEOTIDE SEQUENCE</scope>
    <source>
        <strain evidence="7">AESS21</strain>
    </source>
</reference>
<evidence type="ECO:0000259" key="6">
    <source>
        <dbReference type="Pfam" id="PF07167"/>
    </source>
</evidence>
<dbReference type="InterPro" id="IPR010941">
    <property type="entry name" value="PhaC_N"/>
</dbReference>
<dbReference type="AlphaFoldDB" id="A0A944CCA5"/>
<protein>
    <submittedName>
        <fullName evidence="7">Class I poly(R)-hydroxyalkanoic acid synthase</fullName>
    </submittedName>
</protein>
<sequence>MSDDRQHPMLQYIINNPEAFANNLAKTLENAGKALAAYLEPREKGEVKQDGADELTNVIKTLAQVGEYWASDPQRAVEAQSRLMTGYIDLWNSSLKRMMGESSLPAAQAEPRDKRFADPDWNDNQFFDFIKQLYLITSKWAEDLVLDASGLDEHTRHKAEFYVTQISNALSPSNFLMTNPELLRLTLESNGENLVKGMQHLVEDIKEGHGAVKIRMTDTSKFALGKNLGLTPGKVVAENDVCQVLQYEPTTTEVLKRPLLIVPPWINKFYILDLTPEKSFIKWAVDQGHTVFVISWVNPDERQAQKSFEHYMKEGILNSLDVIKRATRQQEVNAIGYCVGGTLLSVTLAYLAARGDERIKTATFFTTQVDFTYAGDLKVFVDEEQIAMLEKKMAEHGYLDGSKMASAFNMLRSNDLIWSYVVNNYLKGKDPFPFDLLYWNSDSTRMPAANHSFYLRNCYLENNLAKGRMEMDGERLDLSKVQIPIYNLATREDHIAPPRSVFLGSGCFGGPVDYVLSGSGHIAGVVNPPSRNKYQFWTGGKPEGQLEDWLKNAEEHPGSWWPHWDAWIRSQDATLAKARKPGAYRMKILGDAPGSYVTMKA</sequence>
<dbReference type="InterPro" id="IPR000073">
    <property type="entry name" value="AB_hydrolase_1"/>
</dbReference>
<dbReference type="Pfam" id="PF07167">
    <property type="entry name" value="PhaC_N"/>
    <property type="match status" value="1"/>
</dbReference>
<evidence type="ECO:0000313" key="7">
    <source>
        <dbReference type="EMBL" id="MBS8259802.1"/>
    </source>
</evidence>
<organism evidence="7 8">
    <name type="scientific">Roseibium polysiphoniae</name>
    <dbReference type="NCBI Taxonomy" id="2571221"/>
    <lineage>
        <taxon>Bacteria</taxon>
        <taxon>Pseudomonadati</taxon>
        <taxon>Pseudomonadota</taxon>
        <taxon>Alphaproteobacteria</taxon>
        <taxon>Hyphomicrobiales</taxon>
        <taxon>Stappiaceae</taxon>
        <taxon>Roseibium</taxon>
    </lineage>
</organism>
<feature type="domain" description="AB hydrolase-1" evidence="5">
    <location>
        <begin position="286"/>
        <end position="501"/>
    </location>
</feature>
<dbReference type="Proteomes" id="UP000705379">
    <property type="component" value="Unassembled WGS sequence"/>
</dbReference>
<dbReference type="EMBL" id="QTKU01000001">
    <property type="protein sequence ID" value="MBS8259802.1"/>
    <property type="molecule type" value="Genomic_DNA"/>
</dbReference>
<dbReference type="InterPro" id="IPR029058">
    <property type="entry name" value="AB_hydrolase_fold"/>
</dbReference>
<evidence type="ECO:0000259" key="5">
    <source>
        <dbReference type="Pfam" id="PF00561"/>
    </source>
</evidence>
<dbReference type="RefSeq" id="WP_213215373.1">
    <property type="nucleotide sequence ID" value="NZ_QTKU01000001.1"/>
</dbReference>
<evidence type="ECO:0000256" key="1">
    <source>
        <dbReference type="ARBA" id="ARBA00004496"/>
    </source>
</evidence>
<dbReference type="GO" id="GO:0005737">
    <property type="term" value="C:cytoplasm"/>
    <property type="evidence" value="ECO:0007669"/>
    <property type="project" value="UniProtKB-SubCell"/>
</dbReference>
<dbReference type="NCBIfam" id="TIGR01838">
    <property type="entry name" value="PHA_synth_I"/>
    <property type="match status" value="1"/>
</dbReference>
<keyword evidence="4" id="KW-0012">Acyltransferase</keyword>
<dbReference type="PANTHER" id="PTHR36837:SF5">
    <property type="entry name" value="POLY-3-HYDROXYBUTYRATE SYNTHASE"/>
    <property type="match status" value="1"/>
</dbReference>
<dbReference type="Gene3D" id="3.40.50.1820">
    <property type="entry name" value="alpha/beta hydrolase"/>
    <property type="match status" value="1"/>
</dbReference>
<evidence type="ECO:0000313" key="8">
    <source>
        <dbReference type="Proteomes" id="UP000705379"/>
    </source>
</evidence>
<dbReference type="GO" id="GO:0016746">
    <property type="term" value="F:acyltransferase activity"/>
    <property type="evidence" value="ECO:0007669"/>
    <property type="project" value="UniProtKB-KW"/>
</dbReference>
<dbReference type="InterPro" id="IPR051321">
    <property type="entry name" value="PHA/PHB_synthase"/>
</dbReference>
<dbReference type="InterPro" id="IPR010963">
    <property type="entry name" value="PHA_synth_I"/>
</dbReference>
<reference evidence="7" key="2">
    <citation type="journal article" date="2021" name="Microorganisms">
        <title>Bacterial Dimethylsulfoniopropionate Biosynthesis in the East China Sea.</title>
        <authorList>
            <person name="Liu J."/>
            <person name="Zhang Y."/>
            <person name="Liu J."/>
            <person name="Zhong H."/>
            <person name="Williams B.T."/>
            <person name="Zheng Y."/>
            <person name="Curson A.R.J."/>
            <person name="Sun C."/>
            <person name="Sun H."/>
            <person name="Song D."/>
            <person name="Wagner Mackenzie B."/>
            <person name="Bermejo Martinez A."/>
            <person name="Todd J.D."/>
            <person name="Zhang X.H."/>
        </authorList>
    </citation>
    <scope>NUCLEOTIDE SEQUENCE</scope>
    <source>
        <strain evidence="7">AESS21</strain>
    </source>
</reference>
<evidence type="ECO:0000256" key="2">
    <source>
        <dbReference type="ARBA" id="ARBA00022490"/>
    </source>
</evidence>
<name>A0A944CCA5_9HYPH</name>
<evidence type="ECO:0000256" key="4">
    <source>
        <dbReference type="ARBA" id="ARBA00023315"/>
    </source>
</evidence>
<dbReference type="GO" id="GO:0042619">
    <property type="term" value="P:poly-hydroxybutyrate biosynthetic process"/>
    <property type="evidence" value="ECO:0007669"/>
    <property type="project" value="InterPro"/>
</dbReference>
<evidence type="ECO:0000256" key="3">
    <source>
        <dbReference type="ARBA" id="ARBA00022679"/>
    </source>
</evidence>
<dbReference type="Pfam" id="PF00561">
    <property type="entry name" value="Abhydrolase_1"/>
    <property type="match status" value="1"/>
</dbReference>